<keyword evidence="3" id="KW-1185">Reference proteome</keyword>
<dbReference type="InterPro" id="IPR016047">
    <property type="entry name" value="M23ase_b-sheet_dom"/>
</dbReference>
<evidence type="ECO:0000313" key="3">
    <source>
        <dbReference type="Proteomes" id="UP000321049"/>
    </source>
</evidence>
<proteinExistence type="predicted"/>
<feature type="domain" description="M23ase beta-sheet core" evidence="1">
    <location>
        <begin position="31"/>
        <end position="126"/>
    </location>
</feature>
<accession>A0A511JPR1</accession>
<comment type="caution">
    <text evidence="2">The sequence shown here is derived from an EMBL/GenBank/DDBJ whole genome shotgun (WGS) entry which is preliminary data.</text>
</comment>
<reference evidence="2 3" key="1">
    <citation type="submission" date="2019-07" db="EMBL/GenBank/DDBJ databases">
        <title>Whole genome shotgun sequence of Cellulomonas terrae NBRC 100819.</title>
        <authorList>
            <person name="Hosoyama A."/>
            <person name="Uohara A."/>
            <person name="Ohji S."/>
            <person name="Ichikawa N."/>
        </authorList>
    </citation>
    <scope>NUCLEOTIDE SEQUENCE [LARGE SCALE GENOMIC DNA]</scope>
    <source>
        <strain evidence="2 3">NBRC 100819</strain>
    </source>
</reference>
<dbReference type="SUPFAM" id="SSF51261">
    <property type="entry name" value="Duplicated hybrid motif"/>
    <property type="match status" value="1"/>
</dbReference>
<gene>
    <name evidence="2" type="ORF">CTE05_35450</name>
</gene>
<dbReference type="Proteomes" id="UP000321049">
    <property type="component" value="Unassembled WGS sequence"/>
</dbReference>
<dbReference type="InterPro" id="IPR011055">
    <property type="entry name" value="Dup_hybrid_motif"/>
</dbReference>
<evidence type="ECO:0000259" key="1">
    <source>
        <dbReference type="Pfam" id="PF01551"/>
    </source>
</evidence>
<dbReference type="CDD" id="cd12797">
    <property type="entry name" value="M23_peptidase"/>
    <property type="match status" value="1"/>
</dbReference>
<dbReference type="OrthoDB" id="1099523at2"/>
<sequence>MATWVYPTEGREVTSGFNPARKHPVTGVVKAHTGTDFRAASGTPLRAACDGTVVKSLFAKGSPGNYVRIDVGGGVWIGYSHLSERRVSKGDRVSCGQIIGLAGATGSATAAHLHFEVSVDGVKIDPVPHLEANVVGVALLVEKQPPPSLEDDMPTLVNSPTFGTGLLDGGVLTGIGDQATVDAWAAAGAKVVPISDGDFMRLVRRSTSTWLLFCPPEKGGRGFAVWSGGQAVGLGDAGTVESFKAAGVPVVEVAGADFDRFTAV</sequence>
<dbReference type="EMBL" id="BJWH01000025">
    <property type="protein sequence ID" value="GEL99998.1"/>
    <property type="molecule type" value="Genomic_DNA"/>
</dbReference>
<dbReference type="GO" id="GO:0004222">
    <property type="term" value="F:metalloendopeptidase activity"/>
    <property type="evidence" value="ECO:0007669"/>
    <property type="project" value="TreeGrafter"/>
</dbReference>
<dbReference type="PANTHER" id="PTHR21666">
    <property type="entry name" value="PEPTIDASE-RELATED"/>
    <property type="match status" value="1"/>
</dbReference>
<dbReference type="Gene3D" id="2.70.70.10">
    <property type="entry name" value="Glucose Permease (Domain IIA)"/>
    <property type="match status" value="1"/>
</dbReference>
<organism evidence="2 3">
    <name type="scientific">Cellulomonas terrae</name>
    <dbReference type="NCBI Taxonomy" id="311234"/>
    <lineage>
        <taxon>Bacteria</taxon>
        <taxon>Bacillati</taxon>
        <taxon>Actinomycetota</taxon>
        <taxon>Actinomycetes</taxon>
        <taxon>Micrococcales</taxon>
        <taxon>Cellulomonadaceae</taxon>
        <taxon>Cellulomonas</taxon>
    </lineage>
</organism>
<dbReference type="PANTHER" id="PTHR21666:SF270">
    <property type="entry name" value="MUREIN HYDROLASE ACTIVATOR ENVC"/>
    <property type="match status" value="1"/>
</dbReference>
<dbReference type="RefSeq" id="WP_146847608.1">
    <property type="nucleotide sequence ID" value="NZ_BJWH01000025.1"/>
</dbReference>
<evidence type="ECO:0000313" key="2">
    <source>
        <dbReference type="EMBL" id="GEL99998.1"/>
    </source>
</evidence>
<protein>
    <recommendedName>
        <fullName evidence="1">M23ase beta-sheet core domain-containing protein</fullName>
    </recommendedName>
</protein>
<dbReference type="AlphaFoldDB" id="A0A511JPR1"/>
<dbReference type="Pfam" id="PF01551">
    <property type="entry name" value="Peptidase_M23"/>
    <property type="match status" value="1"/>
</dbReference>
<dbReference type="InterPro" id="IPR050570">
    <property type="entry name" value="Cell_wall_metabolism_enzyme"/>
</dbReference>
<name>A0A511JPR1_9CELL</name>